<protein>
    <submittedName>
        <fullName evidence="2">Uncharacterized protein</fullName>
    </submittedName>
</protein>
<evidence type="ECO:0000313" key="3">
    <source>
        <dbReference type="Proteomes" id="UP000324222"/>
    </source>
</evidence>
<feature type="region of interest" description="Disordered" evidence="1">
    <location>
        <begin position="36"/>
        <end position="58"/>
    </location>
</feature>
<name>A0A5B7H760_PORTR</name>
<feature type="compositionally biased region" description="Polar residues" evidence="1">
    <location>
        <begin position="41"/>
        <end position="53"/>
    </location>
</feature>
<reference evidence="2 3" key="1">
    <citation type="submission" date="2019-05" db="EMBL/GenBank/DDBJ databases">
        <title>Another draft genome of Portunus trituberculatus and its Hox gene families provides insights of decapod evolution.</title>
        <authorList>
            <person name="Jeong J.-H."/>
            <person name="Song I."/>
            <person name="Kim S."/>
            <person name="Choi T."/>
            <person name="Kim D."/>
            <person name="Ryu S."/>
            <person name="Kim W."/>
        </authorList>
    </citation>
    <scope>NUCLEOTIDE SEQUENCE [LARGE SCALE GENOMIC DNA]</scope>
    <source>
        <tissue evidence="2">Muscle</tissue>
    </source>
</reference>
<dbReference type="Proteomes" id="UP000324222">
    <property type="component" value="Unassembled WGS sequence"/>
</dbReference>
<accession>A0A5B7H760</accession>
<organism evidence="2 3">
    <name type="scientific">Portunus trituberculatus</name>
    <name type="common">Swimming crab</name>
    <name type="synonym">Neptunus trituberculatus</name>
    <dbReference type="NCBI Taxonomy" id="210409"/>
    <lineage>
        <taxon>Eukaryota</taxon>
        <taxon>Metazoa</taxon>
        <taxon>Ecdysozoa</taxon>
        <taxon>Arthropoda</taxon>
        <taxon>Crustacea</taxon>
        <taxon>Multicrustacea</taxon>
        <taxon>Malacostraca</taxon>
        <taxon>Eumalacostraca</taxon>
        <taxon>Eucarida</taxon>
        <taxon>Decapoda</taxon>
        <taxon>Pleocyemata</taxon>
        <taxon>Brachyura</taxon>
        <taxon>Eubrachyura</taxon>
        <taxon>Portunoidea</taxon>
        <taxon>Portunidae</taxon>
        <taxon>Portuninae</taxon>
        <taxon>Portunus</taxon>
    </lineage>
</organism>
<evidence type="ECO:0000256" key="1">
    <source>
        <dbReference type="SAM" id="MobiDB-lite"/>
    </source>
</evidence>
<keyword evidence="3" id="KW-1185">Reference proteome</keyword>
<evidence type="ECO:0000313" key="2">
    <source>
        <dbReference type="EMBL" id="MPC64674.1"/>
    </source>
</evidence>
<dbReference type="AlphaFoldDB" id="A0A5B7H760"/>
<proteinExistence type="predicted"/>
<dbReference type="EMBL" id="VSRR010022409">
    <property type="protein sequence ID" value="MPC64674.1"/>
    <property type="molecule type" value="Genomic_DNA"/>
</dbReference>
<sequence>MDVRKTMGPDGVSGWALKECKGQLLEPIWEMVASSLKEESTTGMEESQHNPNIQRRKVNCAIKLQTS</sequence>
<comment type="caution">
    <text evidence="2">The sequence shown here is derived from an EMBL/GenBank/DDBJ whole genome shotgun (WGS) entry which is preliminary data.</text>
</comment>
<gene>
    <name evidence="2" type="ORF">E2C01_058794</name>
</gene>